<accession>A0A1V0SIW5</accession>
<reference evidence="1" key="1">
    <citation type="journal article" date="2017" name="Science">
        <title>Giant viruses with an expanded complement of translation system components.</title>
        <authorList>
            <person name="Schulz F."/>
            <person name="Yutin N."/>
            <person name="Ivanova N.N."/>
            <person name="Ortega D.R."/>
            <person name="Lee T.K."/>
            <person name="Vierheilig J."/>
            <person name="Daims H."/>
            <person name="Horn M."/>
            <person name="Wagner M."/>
            <person name="Jensen G.J."/>
            <person name="Kyrpides N.C."/>
            <person name="Koonin E.V."/>
            <person name="Woyke T."/>
        </authorList>
    </citation>
    <scope>NUCLEOTIDE SEQUENCE</scope>
    <source>
        <strain evidence="1">KNV1</strain>
    </source>
</reference>
<proteinExistence type="predicted"/>
<dbReference type="EMBL" id="KY684109">
    <property type="protein sequence ID" value="ARF11672.1"/>
    <property type="molecule type" value="Genomic_DNA"/>
</dbReference>
<sequence length="41" mass="4655">MDSHDIILYDPKTLEGMAELGNYILYFIKSLCCGENQSSKN</sequence>
<protein>
    <submittedName>
        <fullName evidence="1">Uncharacterized protein</fullName>
    </submittedName>
</protein>
<name>A0A1V0SIW5_9VIRU</name>
<gene>
    <name evidence="1" type="ORF">Klosneuvirus_2_108</name>
</gene>
<organism evidence="1">
    <name type="scientific">Klosneuvirus KNV1</name>
    <dbReference type="NCBI Taxonomy" id="1977640"/>
    <lineage>
        <taxon>Viruses</taxon>
        <taxon>Varidnaviria</taxon>
        <taxon>Bamfordvirae</taxon>
        <taxon>Nucleocytoviricota</taxon>
        <taxon>Megaviricetes</taxon>
        <taxon>Imitervirales</taxon>
        <taxon>Mimiviridae</taxon>
        <taxon>Klosneuvirinae</taxon>
        <taxon>Klosneuvirus</taxon>
    </lineage>
</organism>
<evidence type="ECO:0000313" key="1">
    <source>
        <dbReference type="EMBL" id="ARF11672.1"/>
    </source>
</evidence>